<reference evidence="2" key="1">
    <citation type="submission" date="2016-08" db="EMBL/GenBank/DDBJ databases">
        <title>Complete Genome Seqeunce of Paenibacillus sp. nov. IHBB 9852 from high altitute lake of Indian trans-Himalayas.</title>
        <authorList>
            <person name="Kiran S."/>
            <person name="Swarnkar M.K."/>
            <person name="Rana A."/>
            <person name="Tewari R."/>
            <person name="Gulati A."/>
        </authorList>
    </citation>
    <scope>NUCLEOTIDE SEQUENCE [LARGE SCALE GENOMIC DNA]</scope>
    <source>
        <strain evidence="2">IHBB 9852</strain>
    </source>
</reference>
<sequence length="69" mass="7597">MAVKKSIKTEVNSGSEPRYTLAELTAHAKERFGVRPEVITGAMYGAAGELFTVAEVQEQIKHFMKAKVD</sequence>
<proteinExistence type="predicted"/>
<accession>A0A1B2E3H9</accession>
<organism evidence="2">
    <name type="scientific">Paenibacillus ihbetae</name>
    <dbReference type="NCBI Taxonomy" id="1870820"/>
    <lineage>
        <taxon>Bacteria</taxon>
        <taxon>Bacillati</taxon>
        <taxon>Bacillota</taxon>
        <taxon>Bacilli</taxon>
        <taxon>Bacillales</taxon>
        <taxon>Paenibacillaceae</taxon>
        <taxon>Paenibacillus</taxon>
    </lineage>
</organism>
<evidence type="ECO:0000259" key="1">
    <source>
        <dbReference type="Pfam" id="PF26160"/>
    </source>
</evidence>
<dbReference type="RefSeq" id="WP_099478476.1">
    <property type="nucleotide sequence ID" value="NZ_CP016809.1"/>
</dbReference>
<dbReference type="GeneID" id="48310390"/>
<gene>
    <name evidence="2" type="ORF">BBD41_19140</name>
</gene>
<feature type="domain" description="YqzN/YkzM" evidence="1">
    <location>
        <begin position="16"/>
        <end position="67"/>
    </location>
</feature>
<dbReference type="InterPro" id="IPR058869">
    <property type="entry name" value="YqzN_YkzM"/>
</dbReference>
<dbReference type="Pfam" id="PF26160">
    <property type="entry name" value="YqzN_YkzM"/>
    <property type="match status" value="1"/>
</dbReference>
<name>A0A1B2E3H9_9BACL</name>
<dbReference type="EMBL" id="CP016809">
    <property type="protein sequence ID" value="ANY74513.1"/>
    <property type="molecule type" value="Genomic_DNA"/>
</dbReference>
<dbReference type="KEGG" id="pib:BBD41_19140"/>
<evidence type="ECO:0000313" key="2">
    <source>
        <dbReference type="EMBL" id="ANY74513.1"/>
    </source>
</evidence>
<protein>
    <recommendedName>
        <fullName evidence="1">YqzN/YkzM domain-containing protein</fullName>
    </recommendedName>
</protein>
<dbReference type="AlphaFoldDB" id="A0A1B2E3H9"/>